<evidence type="ECO:0000259" key="2">
    <source>
        <dbReference type="PROSITE" id="PS50405"/>
    </source>
</evidence>
<proteinExistence type="predicted"/>
<feature type="domain" description="GST C-terminal" evidence="2">
    <location>
        <begin position="86"/>
        <end position="207"/>
    </location>
</feature>
<dbReference type="GO" id="GO:0016740">
    <property type="term" value="F:transferase activity"/>
    <property type="evidence" value="ECO:0007669"/>
    <property type="project" value="UniProtKB-KW"/>
</dbReference>
<evidence type="ECO:0000313" key="4">
    <source>
        <dbReference type="Proteomes" id="UP000268016"/>
    </source>
</evidence>
<comment type="caution">
    <text evidence="3">The sequence shown here is derived from an EMBL/GenBank/DDBJ whole genome shotgun (WGS) entry which is preliminary data.</text>
</comment>
<keyword evidence="4" id="KW-1185">Reference proteome</keyword>
<dbReference type="SUPFAM" id="SSF47616">
    <property type="entry name" value="GST C-terminal domain-like"/>
    <property type="match status" value="1"/>
</dbReference>
<accession>A0A3N2R861</accession>
<dbReference type="InterPro" id="IPR010987">
    <property type="entry name" value="Glutathione-S-Trfase_C-like"/>
</dbReference>
<dbReference type="InterPro" id="IPR004045">
    <property type="entry name" value="Glutathione_S-Trfase_N"/>
</dbReference>
<dbReference type="PANTHER" id="PTHR44051:SF8">
    <property type="entry name" value="GLUTATHIONE S-TRANSFERASE GSTA"/>
    <property type="match status" value="1"/>
</dbReference>
<name>A0A3N2R861_9RHOB</name>
<dbReference type="CDD" id="cd03046">
    <property type="entry name" value="GST_N_GTT1_like"/>
    <property type="match status" value="1"/>
</dbReference>
<evidence type="ECO:0000259" key="1">
    <source>
        <dbReference type="PROSITE" id="PS50404"/>
    </source>
</evidence>
<dbReference type="Pfam" id="PF13409">
    <property type="entry name" value="GST_N_2"/>
    <property type="match status" value="1"/>
</dbReference>
<dbReference type="RefSeq" id="WP_123641193.1">
    <property type="nucleotide sequence ID" value="NZ_ML119082.1"/>
</dbReference>
<dbReference type="SFLD" id="SFLDG01150">
    <property type="entry name" value="Main.1:_Beta-like"/>
    <property type="match status" value="1"/>
</dbReference>
<dbReference type="InterPro" id="IPR036249">
    <property type="entry name" value="Thioredoxin-like_sf"/>
</dbReference>
<dbReference type="PANTHER" id="PTHR44051">
    <property type="entry name" value="GLUTATHIONE S-TRANSFERASE-RELATED"/>
    <property type="match status" value="1"/>
</dbReference>
<reference evidence="3 4" key="1">
    <citation type="submission" date="2018-10" db="EMBL/GenBank/DDBJ databases">
        <title>Histidinibacterium lentulum gen. nov., sp. nov., a marine bacterium from the culture broth of Picochlorum sp. 122.</title>
        <authorList>
            <person name="Wang G."/>
        </authorList>
    </citation>
    <scope>NUCLEOTIDE SEQUENCE [LARGE SCALE GENOMIC DNA]</scope>
    <source>
        <strain evidence="3 4">B17</strain>
    </source>
</reference>
<evidence type="ECO:0000313" key="3">
    <source>
        <dbReference type="EMBL" id="ROU03659.1"/>
    </source>
</evidence>
<dbReference type="CDD" id="cd03207">
    <property type="entry name" value="GST_C_8"/>
    <property type="match status" value="1"/>
</dbReference>
<dbReference type="SFLD" id="SFLDG00358">
    <property type="entry name" value="Main_(cytGST)"/>
    <property type="match status" value="1"/>
</dbReference>
<dbReference type="Gene3D" id="1.20.1050.10">
    <property type="match status" value="1"/>
</dbReference>
<dbReference type="PROSITE" id="PS50404">
    <property type="entry name" value="GST_NTER"/>
    <property type="match status" value="1"/>
</dbReference>
<dbReference type="AlphaFoldDB" id="A0A3N2R861"/>
<keyword evidence="3" id="KW-0808">Transferase</keyword>
<dbReference type="InterPro" id="IPR040079">
    <property type="entry name" value="Glutathione_S-Trfase"/>
</dbReference>
<organism evidence="3 4">
    <name type="scientific">Histidinibacterium lentulum</name>
    <dbReference type="NCBI Taxonomy" id="2480588"/>
    <lineage>
        <taxon>Bacteria</taxon>
        <taxon>Pseudomonadati</taxon>
        <taxon>Pseudomonadota</taxon>
        <taxon>Alphaproteobacteria</taxon>
        <taxon>Rhodobacterales</taxon>
        <taxon>Paracoccaceae</taxon>
        <taxon>Histidinibacterium</taxon>
    </lineage>
</organism>
<dbReference type="PROSITE" id="PS50405">
    <property type="entry name" value="GST_CTER"/>
    <property type="match status" value="1"/>
</dbReference>
<dbReference type="SUPFAM" id="SSF52833">
    <property type="entry name" value="Thioredoxin-like"/>
    <property type="match status" value="1"/>
</dbReference>
<dbReference type="EMBL" id="RDRB01000002">
    <property type="protein sequence ID" value="ROU03659.1"/>
    <property type="molecule type" value="Genomic_DNA"/>
</dbReference>
<sequence length="207" mass="22383">MSDLVFYTNPMSRGRIVRWMLEEVGTPYETVVIDYGRMADADYRAVNPMAKVPTLRHGETTVTECAAICCYLAEAFPDAGLSPAPGTAERGAFLRWMFFGAGPVEAAVTNTSFGWAARTPQEEGRLGYGSTARVLDTLEALVAAGPYLMGERFSAADVYLGSQIAWGLQFGTMEARPGFQDYVARIMSRPAARAASAKDDALMPAKA</sequence>
<protein>
    <submittedName>
        <fullName evidence="3">Glutathione S-transferase family protein</fullName>
    </submittedName>
</protein>
<dbReference type="InterPro" id="IPR036282">
    <property type="entry name" value="Glutathione-S-Trfase_C_sf"/>
</dbReference>
<dbReference type="Proteomes" id="UP000268016">
    <property type="component" value="Unassembled WGS sequence"/>
</dbReference>
<feature type="domain" description="GST N-terminal" evidence="1">
    <location>
        <begin position="1"/>
        <end position="80"/>
    </location>
</feature>
<dbReference type="SFLD" id="SFLDS00019">
    <property type="entry name" value="Glutathione_Transferase_(cytos"/>
    <property type="match status" value="1"/>
</dbReference>
<dbReference type="Pfam" id="PF13410">
    <property type="entry name" value="GST_C_2"/>
    <property type="match status" value="1"/>
</dbReference>
<gene>
    <name evidence="3" type="ORF">EAT49_05010</name>
</gene>
<dbReference type="Gene3D" id="3.40.30.10">
    <property type="entry name" value="Glutaredoxin"/>
    <property type="match status" value="1"/>
</dbReference>
<dbReference type="OrthoDB" id="5740960at2"/>